<feature type="non-terminal residue" evidence="2">
    <location>
        <position position="1"/>
    </location>
</feature>
<accession>A0A8S3K3N7</accession>
<organism evidence="2 3">
    <name type="scientific">Rotaria magnacalcarata</name>
    <dbReference type="NCBI Taxonomy" id="392030"/>
    <lineage>
        <taxon>Eukaryota</taxon>
        <taxon>Metazoa</taxon>
        <taxon>Spiralia</taxon>
        <taxon>Gnathifera</taxon>
        <taxon>Rotifera</taxon>
        <taxon>Eurotatoria</taxon>
        <taxon>Bdelloidea</taxon>
        <taxon>Philodinida</taxon>
        <taxon>Philodinidae</taxon>
        <taxon>Rotaria</taxon>
    </lineage>
</organism>
<reference evidence="2" key="1">
    <citation type="submission" date="2021-02" db="EMBL/GenBank/DDBJ databases">
        <authorList>
            <person name="Nowell W R."/>
        </authorList>
    </citation>
    <scope>NUCLEOTIDE SEQUENCE</scope>
</reference>
<protein>
    <submittedName>
        <fullName evidence="2">Uncharacterized protein</fullName>
    </submittedName>
</protein>
<dbReference type="AlphaFoldDB" id="A0A8S3K3N7"/>
<evidence type="ECO:0000313" key="3">
    <source>
        <dbReference type="Proteomes" id="UP000676336"/>
    </source>
</evidence>
<gene>
    <name evidence="2" type="ORF">SMN809_LOCUS84481</name>
</gene>
<dbReference type="EMBL" id="CAJOBI010360169">
    <property type="protein sequence ID" value="CAF5225798.1"/>
    <property type="molecule type" value="Genomic_DNA"/>
</dbReference>
<proteinExistence type="predicted"/>
<evidence type="ECO:0000256" key="1">
    <source>
        <dbReference type="SAM" id="MobiDB-lite"/>
    </source>
</evidence>
<feature type="region of interest" description="Disordered" evidence="1">
    <location>
        <begin position="1"/>
        <end position="25"/>
    </location>
</feature>
<sequence length="127" mass="13532">DDNSQTITIQHSRTPSPQKSISNLQSNISVSPITTTAAAATTTTSTILVSSTVPSNIQSPVYTFLPAMSPSQPSYNSTSDAISNAPVHQIPSTPLNIFAPKPFRSTASINLDAPKTNETVRLFFKLN</sequence>
<dbReference type="Proteomes" id="UP000676336">
    <property type="component" value="Unassembled WGS sequence"/>
</dbReference>
<evidence type="ECO:0000313" key="2">
    <source>
        <dbReference type="EMBL" id="CAF5225798.1"/>
    </source>
</evidence>
<comment type="caution">
    <text evidence="2">The sequence shown here is derived from an EMBL/GenBank/DDBJ whole genome shotgun (WGS) entry which is preliminary data.</text>
</comment>
<name>A0A8S3K3N7_9BILA</name>